<dbReference type="Proteomes" id="UP000549066">
    <property type="component" value="Unassembled WGS sequence"/>
</dbReference>
<organism evidence="3 4">
    <name type="scientific">Agromyces hippuratus</name>
    <dbReference type="NCBI Taxonomy" id="286438"/>
    <lineage>
        <taxon>Bacteria</taxon>
        <taxon>Bacillati</taxon>
        <taxon>Actinomycetota</taxon>
        <taxon>Actinomycetes</taxon>
        <taxon>Micrococcales</taxon>
        <taxon>Microbacteriaceae</taxon>
        <taxon>Agromyces</taxon>
    </lineage>
</organism>
<feature type="chain" id="PRO_5032559998" evidence="1">
    <location>
        <begin position="18"/>
        <end position="219"/>
    </location>
</feature>
<sequence length="219" mass="22711">MTFAALMMVSVSVPAVAVNPVISFAPAMASPDAIDGQQVSVGADVTIATVDRDGYITEKVPTVASYSQTAGTYVNYFGAIQWPFLTGVPISTDFGYRVAPCEGCSSYHKGIDMNPGVNSPIQSIADGVVREVSATDNGGLGVYAVIDHTIDGELVSSVYAHMAEASLALSVGQTVSVGDLVGNVGNTGQSTGPHLHFEILLDGVTPTDPFAWLSERVVP</sequence>
<dbReference type="EMBL" id="JACCFI010000001">
    <property type="protein sequence ID" value="NYG20051.1"/>
    <property type="molecule type" value="Genomic_DNA"/>
</dbReference>
<evidence type="ECO:0000256" key="1">
    <source>
        <dbReference type="SAM" id="SignalP"/>
    </source>
</evidence>
<evidence type="ECO:0000313" key="3">
    <source>
        <dbReference type="EMBL" id="NYG20051.1"/>
    </source>
</evidence>
<dbReference type="PANTHER" id="PTHR21666">
    <property type="entry name" value="PEPTIDASE-RELATED"/>
    <property type="match status" value="1"/>
</dbReference>
<dbReference type="AlphaFoldDB" id="A0A852X1N5"/>
<dbReference type="RefSeq" id="WP_179550231.1">
    <property type="nucleotide sequence ID" value="NZ_JACCFI010000001.1"/>
</dbReference>
<dbReference type="InterPro" id="IPR050570">
    <property type="entry name" value="Cell_wall_metabolism_enzyme"/>
</dbReference>
<dbReference type="SUPFAM" id="SSF51261">
    <property type="entry name" value="Duplicated hybrid motif"/>
    <property type="match status" value="1"/>
</dbReference>
<dbReference type="GO" id="GO:0004222">
    <property type="term" value="F:metalloendopeptidase activity"/>
    <property type="evidence" value="ECO:0007669"/>
    <property type="project" value="TreeGrafter"/>
</dbReference>
<feature type="domain" description="M23ase beta-sheet core" evidence="2">
    <location>
        <begin position="107"/>
        <end position="206"/>
    </location>
</feature>
<reference evidence="3 4" key="1">
    <citation type="submission" date="2020-07" db="EMBL/GenBank/DDBJ databases">
        <title>Sequencing the genomes of 1000 actinobacteria strains.</title>
        <authorList>
            <person name="Klenk H.-P."/>
        </authorList>
    </citation>
    <scope>NUCLEOTIDE SEQUENCE [LARGE SCALE GENOMIC DNA]</scope>
    <source>
        <strain evidence="3 4">DSM 8598</strain>
    </source>
</reference>
<dbReference type="Gene3D" id="2.70.70.10">
    <property type="entry name" value="Glucose Permease (Domain IIA)"/>
    <property type="match status" value="1"/>
</dbReference>
<keyword evidence="3" id="KW-0378">Hydrolase</keyword>
<dbReference type="CDD" id="cd12797">
    <property type="entry name" value="M23_peptidase"/>
    <property type="match status" value="1"/>
</dbReference>
<evidence type="ECO:0000313" key="4">
    <source>
        <dbReference type="Proteomes" id="UP000549066"/>
    </source>
</evidence>
<name>A0A852X1N5_9MICO</name>
<dbReference type="InterPro" id="IPR016047">
    <property type="entry name" value="M23ase_b-sheet_dom"/>
</dbReference>
<keyword evidence="1" id="KW-0732">Signal</keyword>
<feature type="signal peptide" evidence="1">
    <location>
        <begin position="1"/>
        <end position="17"/>
    </location>
</feature>
<accession>A0A852X1N5</accession>
<comment type="caution">
    <text evidence="3">The sequence shown here is derived from an EMBL/GenBank/DDBJ whole genome shotgun (WGS) entry which is preliminary data.</text>
</comment>
<dbReference type="InterPro" id="IPR011055">
    <property type="entry name" value="Dup_hybrid_motif"/>
</dbReference>
<proteinExistence type="predicted"/>
<keyword evidence="4" id="KW-1185">Reference proteome</keyword>
<evidence type="ECO:0000259" key="2">
    <source>
        <dbReference type="Pfam" id="PF01551"/>
    </source>
</evidence>
<gene>
    <name evidence="3" type="ORF">BJY17_000798</name>
</gene>
<dbReference type="PANTHER" id="PTHR21666:SF270">
    <property type="entry name" value="MUREIN HYDROLASE ACTIVATOR ENVC"/>
    <property type="match status" value="1"/>
</dbReference>
<protein>
    <submittedName>
        <fullName evidence="3">Murein DD-endopeptidase MepM/ murein hydrolase activator NlpD</fullName>
    </submittedName>
</protein>
<dbReference type="Pfam" id="PF01551">
    <property type="entry name" value="Peptidase_M23"/>
    <property type="match status" value="1"/>
</dbReference>